<gene>
    <name evidence="1" type="ORF">O6P37_19935</name>
</gene>
<comment type="caution">
    <text evidence="1">The sequence shown here is derived from an EMBL/GenBank/DDBJ whole genome shotgun (WGS) entry which is preliminary data.</text>
</comment>
<evidence type="ECO:0000313" key="1">
    <source>
        <dbReference type="EMBL" id="MCZ8381144.1"/>
    </source>
</evidence>
<accession>A0ABT4PXF9</accession>
<protein>
    <submittedName>
        <fullName evidence="1">Uncharacterized protein</fullName>
    </submittedName>
</protein>
<dbReference type="RefSeq" id="WP_269895709.1">
    <property type="nucleotide sequence ID" value="NZ_JAPZPY010000010.1"/>
</dbReference>
<sequence>MLVIEAVVTGFSCALVGMSLRSVRAVPVRKKGQSVQALIGWTDQ</sequence>
<proteinExistence type="predicted"/>
<keyword evidence="2" id="KW-1185">Reference proteome</keyword>
<name>A0ABT4PXF9_9MYCO</name>
<reference evidence="1" key="1">
    <citation type="submission" date="2022-12" db="EMBL/GenBank/DDBJ databases">
        <authorList>
            <person name="Deng Y."/>
            <person name="Zhang Y.-Q."/>
        </authorList>
    </citation>
    <scope>NUCLEOTIDE SEQUENCE</scope>
    <source>
        <strain evidence="1">CPCC 205372</strain>
    </source>
</reference>
<organism evidence="1 2">
    <name type="scientific">Mycobacterium hippophais</name>
    <dbReference type="NCBI Taxonomy" id="3016340"/>
    <lineage>
        <taxon>Bacteria</taxon>
        <taxon>Bacillati</taxon>
        <taxon>Actinomycetota</taxon>
        <taxon>Actinomycetes</taxon>
        <taxon>Mycobacteriales</taxon>
        <taxon>Mycobacteriaceae</taxon>
        <taxon>Mycobacterium</taxon>
    </lineage>
</organism>
<dbReference type="EMBL" id="JAPZPY010000010">
    <property type="protein sequence ID" value="MCZ8381144.1"/>
    <property type="molecule type" value="Genomic_DNA"/>
</dbReference>
<dbReference type="Proteomes" id="UP001142153">
    <property type="component" value="Unassembled WGS sequence"/>
</dbReference>
<evidence type="ECO:0000313" key="2">
    <source>
        <dbReference type="Proteomes" id="UP001142153"/>
    </source>
</evidence>